<evidence type="ECO:0000313" key="1">
    <source>
        <dbReference type="EMBL" id="TCG11576.1"/>
    </source>
</evidence>
<organism evidence="1 2">
    <name type="scientific">Mycoplasma todarodis</name>
    <dbReference type="NCBI Taxonomy" id="1937191"/>
    <lineage>
        <taxon>Bacteria</taxon>
        <taxon>Bacillati</taxon>
        <taxon>Mycoplasmatota</taxon>
        <taxon>Mollicutes</taxon>
        <taxon>Mycoplasmataceae</taxon>
        <taxon>Mycoplasma</taxon>
    </lineage>
</organism>
<dbReference type="AlphaFoldDB" id="A0A4R0XLL0"/>
<gene>
    <name evidence="1" type="ORF">C4B25_01180</name>
</gene>
<reference evidence="1 2" key="1">
    <citation type="submission" date="2018-02" db="EMBL/GenBank/DDBJ databases">
        <title>Mycoplasma marinum and Mycoplasma todarodis sp. nov., moderately halophilic and psychrotolerant mycoplasmas isolated from cephalopods.</title>
        <authorList>
            <person name="Viver T."/>
        </authorList>
    </citation>
    <scope>NUCLEOTIDE SEQUENCE [LARGE SCALE GENOMIC DNA]</scope>
    <source>
        <strain evidence="1 2">5H</strain>
    </source>
</reference>
<dbReference type="Proteomes" id="UP000291072">
    <property type="component" value="Unassembled WGS sequence"/>
</dbReference>
<name>A0A4R0XLL0_9MOLU</name>
<evidence type="ECO:0000313" key="2">
    <source>
        <dbReference type="Proteomes" id="UP000291072"/>
    </source>
</evidence>
<dbReference type="RefSeq" id="WP_131613238.1">
    <property type="nucleotide sequence ID" value="NZ_PSZP01000005.1"/>
</dbReference>
<protein>
    <submittedName>
        <fullName evidence="1">Uncharacterized protein</fullName>
    </submittedName>
</protein>
<proteinExistence type="predicted"/>
<comment type="caution">
    <text evidence="1">The sequence shown here is derived from an EMBL/GenBank/DDBJ whole genome shotgun (WGS) entry which is preliminary data.</text>
</comment>
<dbReference type="EMBL" id="PSZP01000005">
    <property type="protein sequence ID" value="TCG11576.1"/>
    <property type="molecule type" value="Genomic_DNA"/>
</dbReference>
<accession>A0A4R0XLL0</accession>
<dbReference type="OrthoDB" id="117809at2"/>
<sequence>MSQKIKKHLEDHKEYSIYETTEGKKGIARKEEGIKPGDVIDAKEMPADHPIRDLDNRIGLAIEELAWIFSKI</sequence>
<keyword evidence="2" id="KW-1185">Reference proteome</keyword>